<dbReference type="AlphaFoldDB" id="A0A915EK16"/>
<dbReference type="PANTHER" id="PTHR13073:SF0">
    <property type="entry name" value="BIOGENESIS OF LYSOSOME-RELATED ORGANELLES COMPLEX 1 SUBUNIT 1"/>
    <property type="match status" value="1"/>
</dbReference>
<sequence>MLTGMLKEHATKQQIRKEMQEKKKNEAVVAAHQLSNAVVEHLNSRVHVAYNNQKRLDVETKRLENNGANLIKQTEHWITLIDSFNTALKQIGDVDSWSKVIEDDITIISNTLESVHKGVFNVFENIAKIDFSVSQYFM</sequence>
<reference evidence="4" key="1">
    <citation type="submission" date="2022-11" db="UniProtKB">
        <authorList>
            <consortium name="WormBaseParasite"/>
        </authorList>
    </citation>
    <scope>IDENTIFICATION</scope>
</reference>
<dbReference type="WBParaSite" id="jg7564">
    <property type="protein sequence ID" value="jg7564"/>
    <property type="gene ID" value="jg7564"/>
</dbReference>
<dbReference type="GO" id="GO:0031083">
    <property type="term" value="C:BLOC-1 complex"/>
    <property type="evidence" value="ECO:0007669"/>
    <property type="project" value="InterPro"/>
</dbReference>
<evidence type="ECO:0000256" key="2">
    <source>
        <dbReference type="ARBA" id="ARBA00019577"/>
    </source>
</evidence>
<evidence type="ECO:0000256" key="1">
    <source>
        <dbReference type="ARBA" id="ARBA00007133"/>
    </source>
</evidence>
<proteinExistence type="inferred from homology"/>
<organism evidence="3 4">
    <name type="scientific">Ditylenchus dipsaci</name>
    <dbReference type="NCBI Taxonomy" id="166011"/>
    <lineage>
        <taxon>Eukaryota</taxon>
        <taxon>Metazoa</taxon>
        <taxon>Ecdysozoa</taxon>
        <taxon>Nematoda</taxon>
        <taxon>Chromadorea</taxon>
        <taxon>Rhabditida</taxon>
        <taxon>Tylenchina</taxon>
        <taxon>Tylenchomorpha</taxon>
        <taxon>Sphaerularioidea</taxon>
        <taxon>Anguinidae</taxon>
        <taxon>Anguininae</taxon>
        <taxon>Ditylenchus</taxon>
    </lineage>
</organism>
<evidence type="ECO:0000313" key="4">
    <source>
        <dbReference type="WBParaSite" id="jg7564"/>
    </source>
</evidence>
<comment type="similarity">
    <text evidence="1">Belongs to the BLOC1S1 family.</text>
</comment>
<keyword evidence="3" id="KW-1185">Reference proteome</keyword>
<dbReference type="Proteomes" id="UP000887574">
    <property type="component" value="Unplaced"/>
</dbReference>
<protein>
    <recommendedName>
        <fullName evidence="2">Biogenesis of lysosome-related organelles complex 1 subunit 1</fullName>
    </recommendedName>
</protein>
<dbReference type="PANTHER" id="PTHR13073">
    <property type="entry name" value="BLOC-1 COMPLEX SUBUNIT 1"/>
    <property type="match status" value="1"/>
</dbReference>
<dbReference type="GO" id="GO:0016197">
    <property type="term" value="P:endosomal transport"/>
    <property type="evidence" value="ECO:0007669"/>
    <property type="project" value="TreeGrafter"/>
</dbReference>
<accession>A0A915EK16</accession>
<name>A0A915EK16_9BILA</name>
<evidence type="ECO:0000313" key="3">
    <source>
        <dbReference type="Proteomes" id="UP000887574"/>
    </source>
</evidence>
<dbReference type="InterPro" id="IPR009395">
    <property type="entry name" value="BLOC1S1"/>
</dbReference>
<dbReference type="Pfam" id="PF06320">
    <property type="entry name" value="GCN5L1"/>
    <property type="match status" value="1"/>
</dbReference>